<name>A0AAE6JB09_9SPHI</name>
<dbReference type="RefSeq" id="WP_112652614.1">
    <property type="nucleotide sequence ID" value="NZ_CP043451.1"/>
</dbReference>
<evidence type="ECO:0000313" key="4">
    <source>
        <dbReference type="Proteomes" id="UP000663940"/>
    </source>
</evidence>
<sequence length="363" mass="41711">MLKVEYAKHEDDQTYYLVVNDIPYYQSSYNDRTYRSAYINEIELGELLASYSSKELSEFFDSLNMGDYDFDAWPLGVDISFSFKKTYKSSDYPNFNVELNVDTEDWASGWSIKSFSEALKIIIKDRDNKNVRYFQLDDDFVSNGLGIAVAINDLDTPIGTLIDNAFPEFESIINDANLYLASVVDNQSVISFFNFPDSIKGPCQQYLMYFAQFLKDLGIEAETEIKEQAHSTLFKITPNNKDEALDKIKDALEIYTNAPALNDLQFQGMNNGDIAFMQLQANVMHLKSQIMLNNAALQMKDATIEALQLSNYQLKAIVVESNEKLKQEEEIIPGIMSIKKYDGEWFSLNLPEMLNRLKRRFIK</sequence>
<evidence type="ECO:0000313" key="1">
    <source>
        <dbReference type="EMBL" id="QEM02379.1"/>
    </source>
</evidence>
<protein>
    <submittedName>
        <fullName evidence="1">Uncharacterized protein</fullName>
    </submittedName>
</protein>
<proteinExistence type="predicted"/>
<accession>A0AAE6JB09</accession>
<dbReference type="EMBL" id="CP043451">
    <property type="protein sequence ID" value="QEM02379.1"/>
    <property type="molecule type" value="Genomic_DNA"/>
</dbReference>
<evidence type="ECO:0000313" key="3">
    <source>
        <dbReference type="Proteomes" id="UP000250557"/>
    </source>
</evidence>
<dbReference type="AlphaFoldDB" id="A0AAE6JB09"/>
<dbReference type="EMBL" id="CP071880">
    <property type="protein sequence ID" value="QTE48881.1"/>
    <property type="molecule type" value="Genomic_DNA"/>
</dbReference>
<dbReference type="Proteomes" id="UP000250557">
    <property type="component" value="Chromosome"/>
</dbReference>
<keyword evidence="4" id="KW-1185">Reference proteome</keyword>
<organism evidence="1 3">
    <name type="scientific">Mucilaginibacter rubeus</name>
    <dbReference type="NCBI Taxonomy" id="2027860"/>
    <lineage>
        <taxon>Bacteria</taxon>
        <taxon>Pseudomonadati</taxon>
        <taxon>Bacteroidota</taxon>
        <taxon>Sphingobacteriia</taxon>
        <taxon>Sphingobacteriales</taxon>
        <taxon>Sphingobacteriaceae</taxon>
        <taxon>Mucilaginibacter</taxon>
    </lineage>
</organism>
<reference evidence="2 4" key="2">
    <citation type="submission" date="2021-03" db="EMBL/GenBank/DDBJ databases">
        <title>Mucilaginibacter strains isolated from gold and copper mining confer multi heavy-metal resistance.</title>
        <authorList>
            <person name="Li Y."/>
        </authorList>
    </citation>
    <scope>NUCLEOTIDE SEQUENCE [LARGE SCALE GENOMIC DNA]</scope>
    <source>
        <strain evidence="2 4">P2-4</strain>
    </source>
</reference>
<dbReference type="Proteomes" id="UP000663940">
    <property type="component" value="Chromosome"/>
</dbReference>
<evidence type="ECO:0000313" key="2">
    <source>
        <dbReference type="EMBL" id="QTE48881.1"/>
    </source>
</evidence>
<gene>
    <name evidence="1" type="ORF">DIU31_002155</name>
    <name evidence="2" type="ORF">J3L21_25590</name>
</gene>
<reference evidence="1 3" key="1">
    <citation type="submission" date="2019-08" db="EMBL/GenBank/DDBJ databases">
        <title>Comparative genome analysis confer to the adaptation heavy metal polluted environment.</title>
        <authorList>
            <person name="Li Y."/>
        </authorList>
    </citation>
    <scope>NUCLEOTIDE SEQUENCE [LARGE SCALE GENOMIC DNA]</scope>
    <source>
        <strain evidence="1 3">P2</strain>
    </source>
</reference>